<accession>A0A8K0VF60</accession>
<sequence length="208" mass="23077">MPETLSAVEITMNGSQPLMNARQEAFCLEYLLDLNATSAAIRAGYSKKTAAQQGARLFRNANIAARIAALKAERVQRTEINIDRVIKELGKVGFASLRQMVAIDQDGQPQINLTNTPDDVLDALAEVNTETVIETEGSGEDRKSRPIRKTKVKLHDKIRALHLLAEHVSPSKQGKGHTAHPFVDMVNQLLRANHKHNRMPIKRDGEDD</sequence>
<dbReference type="Pfam" id="PF03592">
    <property type="entry name" value="Terminase_2"/>
    <property type="match status" value="1"/>
</dbReference>
<dbReference type="InterPro" id="IPR005335">
    <property type="entry name" value="Terminase_ssu"/>
</dbReference>
<reference evidence="3" key="1">
    <citation type="submission" date="2021-01" db="EMBL/GenBank/DDBJ databases">
        <title>Tabrizicola alba sp. nov. a motile alkaliphilic bacterium isolated from a soda lake.</title>
        <authorList>
            <person name="Szuroczki S."/>
            <person name="Abbaszade G."/>
            <person name="Schumann P."/>
            <person name="Toth E."/>
        </authorList>
    </citation>
    <scope>NUCLEOTIDE SEQUENCE</scope>
    <source>
        <strain evidence="3">DMG-N-6</strain>
    </source>
</reference>
<dbReference type="InterPro" id="IPR052404">
    <property type="entry name" value="SPP1-like_terminase"/>
</dbReference>
<dbReference type="RefSeq" id="WP_202690116.1">
    <property type="nucleotide sequence ID" value="NZ_JAESVN010000013.1"/>
</dbReference>
<dbReference type="InterPro" id="IPR038713">
    <property type="entry name" value="Terminase_Gp1_N_sf"/>
</dbReference>
<evidence type="ECO:0000313" key="3">
    <source>
        <dbReference type="EMBL" id="MBL4919138.1"/>
    </source>
</evidence>
<evidence type="ECO:0000313" key="4">
    <source>
        <dbReference type="Proteomes" id="UP000648908"/>
    </source>
</evidence>
<dbReference type="GO" id="GO:0051276">
    <property type="term" value="P:chromosome organization"/>
    <property type="evidence" value="ECO:0007669"/>
    <property type="project" value="InterPro"/>
</dbReference>
<keyword evidence="1" id="KW-1188">Viral release from host cell</keyword>
<comment type="caution">
    <text evidence="3">The sequence shown here is derived from an EMBL/GenBank/DDBJ whole genome shotgun (WGS) entry which is preliminary data.</text>
</comment>
<evidence type="ECO:0000256" key="2">
    <source>
        <dbReference type="ARBA" id="ARBA00023219"/>
    </source>
</evidence>
<gene>
    <name evidence="3" type="ORF">JL811_18100</name>
</gene>
<dbReference type="PANTHER" id="PTHR41328:SF2">
    <property type="entry name" value="TERMINASE SMALL SUBUNIT"/>
    <property type="match status" value="1"/>
</dbReference>
<dbReference type="Gene3D" id="1.10.10.1400">
    <property type="entry name" value="Terminase, small subunit, N-terminal DNA-binding domain, HTH motif"/>
    <property type="match status" value="1"/>
</dbReference>
<name>A0A8K0VF60_9RHOB</name>
<organism evidence="3 4">
    <name type="scientific">Szabonella alba</name>
    <dbReference type="NCBI Taxonomy" id="2804194"/>
    <lineage>
        <taxon>Bacteria</taxon>
        <taxon>Pseudomonadati</taxon>
        <taxon>Pseudomonadota</taxon>
        <taxon>Alphaproteobacteria</taxon>
        <taxon>Rhodobacterales</taxon>
        <taxon>Paracoccaceae</taxon>
        <taxon>Szabonella</taxon>
    </lineage>
</organism>
<protein>
    <submittedName>
        <fullName evidence="3">Terminase small subunit</fullName>
    </submittedName>
</protein>
<dbReference type="AlphaFoldDB" id="A0A8K0VF60"/>
<evidence type="ECO:0000256" key="1">
    <source>
        <dbReference type="ARBA" id="ARBA00022612"/>
    </source>
</evidence>
<dbReference type="PANTHER" id="PTHR41328">
    <property type="entry name" value="TERMINASE SMALL SUBUNIT-RELATED"/>
    <property type="match status" value="1"/>
</dbReference>
<keyword evidence="2" id="KW-0231">Viral genome packaging</keyword>
<keyword evidence="4" id="KW-1185">Reference proteome</keyword>
<dbReference type="Proteomes" id="UP000648908">
    <property type="component" value="Unassembled WGS sequence"/>
</dbReference>
<proteinExistence type="predicted"/>
<dbReference type="EMBL" id="JAESVN010000013">
    <property type="protein sequence ID" value="MBL4919138.1"/>
    <property type="molecule type" value="Genomic_DNA"/>
</dbReference>